<dbReference type="AlphaFoldDB" id="A0A7W6LPZ3"/>
<dbReference type="EMBL" id="JACIEU010000003">
    <property type="protein sequence ID" value="MBB4147247.1"/>
    <property type="molecule type" value="Genomic_DNA"/>
</dbReference>
<name>A0A7W6LPZ3_9SPHN</name>
<sequence length="114" mass="12519">MAKADRLERLDIRRAELEEDYRAALIAALRVTAGGRWGLFDHQQDRAARAKTAPVLAQLDELAEEIDTMRDTLGLEPFDLHPAFLAARGKPSADAVGEPKQAKAWLERLGADAG</sequence>
<reference evidence="1 2" key="1">
    <citation type="submission" date="2020-08" db="EMBL/GenBank/DDBJ databases">
        <title>Genomic Encyclopedia of Type Strains, Phase IV (KMG-IV): sequencing the most valuable type-strain genomes for metagenomic binning, comparative biology and taxonomic classification.</title>
        <authorList>
            <person name="Goeker M."/>
        </authorList>
    </citation>
    <scope>NUCLEOTIDE SEQUENCE [LARGE SCALE GENOMIC DNA]</scope>
    <source>
        <strain evidence="1 2">DSM 19371</strain>
    </source>
</reference>
<evidence type="ECO:0000313" key="1">
    <source>
        <dbReference type="EMBL" id="MBB4147247.1"/>
    </source>
</evidence>
<organism evidence="1 2">
    <name type="scientific">Sphingobium scionense</name>
    <dbReference type="NCBI Taxonomy" id="1404341"/>
    <lineage>
        <taxon>Bacteria</taxon>
        <taxon>Pseudomonadati</taxon>
        <taxon>Pseudomonadota</taxon>
        <taxon>Alphaproteobacteria</taxon>
        <taxon>Sphingomonadales</taxon>
        <taxon>Sphingomonadaceae</taxon>
        <taxon>Sphingobium</taxon>
    </lineage>
</organism>
<protein>
    <submittedName>
        <fullName evidence="1">Uncharacterized protein</fullName>
    </submittedName>
</protein>
<proteinExistence type="predicted"/>
<dbReference type="Proteomes" id="UP000590524">
    <property type="component" value="Unassembled WGS sequence"/>
</dbReference>
<comment type="caution">
    <text evidence="1">The sequence shown here is derived from an EMBL/GenBank/DDBJ whole genome shotgun (WGS) entry which is preliminary data.</text>
</comment>
<evidence type="ECO:0000313" key="2">
    <source>
        <dbReference type="Proteomes" id="UP000590524"/>
    </source>
</evidence>
<dbReference type="RefSeq" id="WP_188081115.1">
    <property type="nucleotide sequence ID" value="NZ_JACIEU010000003.1"/>
</dbReference>
<keyword evidence="2" id="KW-1185">Reference proteome</keyword>
<accession>A0A7W6LPZ3</accession>
<gene>
    <name evidence="1" type="ORF">GGQ90_001013</name>
</gene>